<dbReference type="AlphaFoldDB" id="A0A9J5YY38"/>
<accession>A0A9J5YY38</accession>
<dbReference type="Proteomes" id="UP000824120">
    <property type="component" value="Chromosome 5"/>
</dbReference>
<dbReference type="EMBL" id="JACXVP010000005">
    <property type="protein sequence ID" value="KAG5603798.1"/>
    <property type="molecule type" value="Genomic_DNA"/>
</dbReference>
<sequence length="69" mass="7957">MRSSYHLVFGLDAVTKDYIKWKNMRRSTHLLYNTNDYLMEGPPDGHGVHSWAANLMLLGDSICILNLFD</sequence>
<name>A0A9J5YY38_SOLCO</name>
<evidence type="ECO:0000313" key="2">
    <source>
        <dbReference type="Proteomes" id="UP000824120"/>
    </source>
</evidence>
<reference evidence="1 2" key="1">
    <citation type="submission" date="2020-09" db="EMBL/GenBank/DDBJ databases">
        <title>De no assembly of potato wild relative species, Solanum commersonii.</title>
        <authorList>
            <person name="Cho K."/>
        </authorList>
    </citation>
    <scope>NUCLEOTIDE SEQUENCE [LARGE SCALE GENOMIC DNA]</scope>
    <source>
        <strain evidence="1">LZ3.2</strain>
        <tissue evidence="1">Leaf</tissue>
    </source>
</reference>
<organism evidence="1 2">
    <name type="scientific">Solanum commersonii</name>
    <name type="common">Commerson's wild potato</name>
    <name type="synonym">Commerson's nightshade</name>
    <dbReference type="NCBI Taxonomy" id="4109"/>
    <lineage>
        <taxon>Eukaryota</taxon>
        <taxon>Viridiplantae</taxon>
        <taxon>Streptophyta</taxon>
        <taxon>Embryophyta</taxon>
        <taxon>Tracheophyta</taxon>
        <taxon>Spermatophyta</taxon>
        <taxon>Magnoliopsida</taxon>
        <taxon>eudicotyledons</taxon>
        <taxon>Gunneridae</taxon>
        <taxon>Pentapetalae</taxon>
        <taxon>asterids</taxon>
        <taxon>lamiids</taxon>
        <taxon>Solanales</taxon>
        <taxon>Solanaceae</taxon>
        <taxon>Solanoideae</taxon>
        <taxon>Solaneae</taxon>
        <taxon>Solanum</taxon>
    </lineage>
</organism>
<evidence type="ECO:0000313" key="1">
    <source>
        <dbReference type="EMBL" id="KAG5603798.1"/>
    </source>
</evidence>
<proteinExistence type="predicted"/>
<gene>
    <name evidence="1" type="ORF">H5410_025290</name>
</gene>
<comment type="caution">
    <text evidence="1">The sequence shown here is derived from an EMBL/GenBank/DDBJ whole genome shotgun (WGS) entry which is preliminary data.</text>
</comment>
<protein>
    <submittedName>
        <fullName evidence="1">Uncharacterized protein</fullName>
    </submittedName>
</protein>
<keyword evidence="2" id="KW-1185">Reference proteome</keyword>